<accession>A0A075B3Q2</accession>
<dbReference type="AlphaFoldDB" id="A0A075B3Q2"/>
<evidence type="ECO:0000313" key="2">
    <source>
        <dbReference type="Proteomes" id="UP000030755"/>
    </source>
</evidence>
<protein>
    <submittedName>
        <fullName evidence="1">Uncharacterized protein</fullName>
    </submittedName>
</protein>
<name>A0A075B3Q2_ROZAC</name>
<dbReference type="HOGENOM" id="CLU_1714332_0_0_1"/>
<evidence type="ECO:0000313" key="1">
    <source>
        <dbReference type="EMBL" id="EPZ37052.1"/>
    </source>
</evidence>
<dbReference type="EMBL" id="KE560361">
    <property type="protein sequence ID" value="EPZ37052.1"/>
    <property type="molecule type" value="Genomic_DNA"/>
</dbReference>
<sequence length="153" mass="16738">MSIIGAEAPKPKSDIIKVERTSSFNVNARVVEIKAEVKSIRIIRCHPSLDIEKVAALTEDSYRNEKNKVTKRDKECATVRDPSAAPAATAPLYDAPAKLDVPLTAATALKAPTLDNRENEETVHSVTRYTNPLLAKNSTIASIGCTPWRRVKS</sequence>
<organism evidence="1 2">
    <name type="scientific">Rozella allomycis (strain CSF55)</name>
    <dbReference type="NCBI Taxonomy" id="988480"/>
    <lineage>
        <taxon>Eukaryota</taxon>
        <taxon>Fungi</taxon>
        <taxon>Fungi incertae sedis</taxon>
        <taxon>Cryptomycota</taxon>
        <taxon>Cryptomycota incertae sedis</taxon>
        <taxon>Rozella</taxon>
    </lineage>
</organism>
<proteinExistence type="predicted"/>
<gene>
    <name evidence="1" type="ORF">O9G_004463</name>
</gene>
<reference evidence="1 2" key="1">
    <citation type="journal article" date="2013" name="Curr. Biol.">
        <title>Shared signatures of parasitism and phylogenomics unite Cryptomycota and microsporidia.</title>
        <authorList>
            <person name="James T.Y."/>
            <person name="Pelin A."/>
            <person name="Bonen L."/>
            <person name="Ahrendt S."/>
            <person name="Sain D."/>
            <person name="Corradi N."/>
            <person name="Stajich J.E."/>
        </authorList>
    </citation>
    <scope>NUCLEOTIDE SEQUENCE [LARGE SCALE GENOMIC DNA]</scope>
    <source>
        <strain evidence="1 2">CSF55</strain>
    </source>
</reference>
<keyword evidence="2" id="KW-1185">Reference proteome</keyword>
<dbReference type="Proteomes" id="UP000030755">
    <property type="component" value="Unassembled WGS sequence"/>
</dbReference>